<keyword evidence="2" id="KW-0614">Plasmid</keyword>
<dbReference type="PATRIC" id="fig|585520.4.peg.3"/>
<organism evidence="2">
    <name type="scientific">Lactobacillus helveticus DSM 20075 = CGMCC 1.1877</name>
    <dbReference type="NCBI Taxonomy" id="585520"/>
    <lineage>
        <taxon>Bacteria</taxon>
        <taxon>Bacillati</taxon>
        <taxon>Bacillota</taxon>
        <taxon>Bacilli</taxon>
        <taxon>Lactobacillales</taxon>
        <taxon>Lactobacillaceae</taxon>
        <taxon>Lactobacillus</taxon>
    </lineage>
</organism>
<protein>
    <submittedName>
        <fullName evidence="2">Uncharacterized protein</fullName>
    </submittedName>
</protein>
<keyword evidence="1" id="KW-0812">Transmembrane</keyword>
<evidence type="ECO:0000313" key="2">
    <source>
        <dbReference type="EMBL" id="CAA10962.1"/>
    </source>
</evidence>
<dbReference type="AlphaFoldDB" id="O50344"/>
<feature type="transmembrane region" description="Helical" evidence="1">
    <location>
        <begin position="20"/>
        <end position="38"/>
    </location>
</feature>
<reference evidence="2" key="2">
    <citation type="submission" date="1997-12" db="EMBL/GenBank/DDBJ databases">
        <authorList>
            <person name="Thompson J.K."/>
        </authorList>
    </citation>
    <scope>NUCLEOTIDE SEQUENCE [LARGE SCALE GENOMIC DNA]</scope>
    <source>
        <strain evidence="2">ATCC15009</strain>
        <plasmid evidence="2">pLH1</plasmid>
    </source>
</reference>
<sequence length="180" mass="19770">MRQKLEIGEGGVSMNKKIVGVLATVIIIGSALAGWLVYRNQQTVPNGLINQGYQTVDARQSDNTMVNHLGISVALFLSKNSATINGFQPVGKKSYLGNSKLINSNTPTAKSIYKALTGHSTFNTKDYLKLVNVDLGRVYVIQHESSWTLKSKKLTLTFHKTTDGNWATPDGTLWFPVKTK</sequence>
<gene>
    <name evidence="2" type="primary">orf-180</name>
</gene>
<dbReference type="RefSeq" id="WP_003627878.1">
    <property type="nucleotide sequence ID" value="NC_002102.1"/>
</dbReference>
<reference evidence="2" key="1">
    <citation type="submission" date="1997-12" db="EMBL/GenBank/DDBJ databases">
        <title>Complete sequence of plasmid pLH1 from Lactobacillus helveticus ATCC15009.</title>
        <authorList>
            <person name="Thompson K."/>
            <person name="McConville K.J."/>
            <person name="McReynolds C."/>
            <person name="Foley S."/>
        </authorList>
    </citation>
    <scope>NUCLEOTIDE SEQUENCE [LARGE SCALE GENOMIC DNA]</scope>
    <source>
        <strain evidence="2">ATCC15009</strain>
        <plasmid evidence="2">pLH1</plasmid>
    </source>
</reference>
<evidence type="ECO:0000256" key="1">
    <source>
        <dbReference type="SAM" id="Phobius"/>
    </source>
</evidence>
<geneLocation type="plasmid" evidence="2">
    <name>pLH1</name>
</geneLocation>
<dbReference type="PIR" id="T46695">
    <property type="entry name" value="T46695"/>
</dbReference>
<keyword evidence="1" id="KW-1133">Transmembrane helix</keyword>
<proteinExistence type="predicted"/>
<dbReference type="EMBL" id="AJ222725">
    <property type="protein sequence ID" value="CAA10962.1"/>
    <property type="molecule type" value="Genomic_DNA"/>
</dbReference>
<keyword evidence="1" id="KW-0472">Membrane</keyword>
<name>O50344_LACHE</name>
<accession>O50344</accession>